<protein>
    <submittedName>
        <fullName evidence="1">Uncharacterized protein</fullName>
    </submittedName>
</protein>
<dbReference type="AlphaFoldDB" id="A0A9D4HSL9"/>
<comment type="caution">
    <text evidence="1">The sequence shown here is derived from an EMBL/GenBank/DDBJ whole genome shotgun (WGS) entry which is preliminary data.</text>
</comment>
<dbReference type="Proteomes" id="UP000828390">
    <property type="component" value="Unassembled WGS sequence"/>
</dbReference>
<dbReference type="EMBL" id="JAIWYP010000012">
    <property type="protein sequence ID" value="KAH3729849.1"/>
    <property type="molecule type" value="Genomic_DNA"/>
</dbReference>
<organism evidence="1 2">
    <name type="scientific">Dreissena polymorpha</name>
    <name type="common">Zebra mussel</name>
    <name type="synonym">Mytilus polymorpha</name>
    <dbReference type="NCBI Taxonomy" id="45954"/>
    <lineage>
        <taxon>Eukaryota</taxon>
        <taxon>Metazoa</taxon>
        <taxon>Spiralia</taxon>
        <taxon>Lophotrochozoa</taxon>
        <taxon>Mollusca</taxon>
        <taxon>Bivalvia</taxon>
        <taxon>Autobranchia</taxon>
        <taxon>Heteroconchia</taxon>
        <taxon>Euheterodonta</taxon>
        <taxon>Imparidentia</taxon>
        <taxon>Neoheterodontei</taxon>
        <taxon>Myida</taxon>
        <taxon>Dreissenoidea</taxon>
        <taxon>Dreissenidae</taxon>
        <taxon>Dreissena</taxon>
    </lineage>
</organism>
<keyword evidence="2" id="KW-1185">Reference proteome</keyword>
<name>A0A9D4HSL9_DREPO</name>
<evidence type="ECO:0000313" key="1">
    <source>
        <dbReference type="EMBL" id="KAH3729849.1"/>
    </source>
</evidence>
<sequence length="59" mass="6874">MRDYRVFHLVQQNASKVKTLSCDGQQRYPYVVGAETEVAFLGERDEVFLLPISDERRLV</sequence>
<reference evidence="1" key="1">
    <citation type="journal article" date="2019" name="bioRxiv">
        <title>The Genome of the Zebra Mussel, Dreissena polymorpha: A Resource for Invasive Species Research.</title>
        <authorList>
            <person name="McCartney M.A."/>
            <person name="Auch B."/>
            <person name="Kono T."/>
            <person name="Mallez S."/>
            <person name="Zhang Y."/>
            <person name="Obille A."/>
            <person name="Becker A."/>
            <person name="Abrahante J.E."/>
            <person name="Garbe J."/>
            <person name="Badalamenti J.P."/>
            <person name="Herman A."/>
            <person name="Mangelson H."/>
            <person name="Liachko I."/>
            <person name="Sullivan S."/>
            <person name="Sone E.D."/>
            <person name="Koren S."/>
            <person name="Silverstein K.A.T."/>
            <person name="Beckman K.B."/>
            <person name="Gohl D.M."/>
        </authorList>
    </citation>
    <scope>NUCLEOTIDE SEQUENCE</scope>
    <source>
        <strain evidence="1">Duluth1</strain>
        <tissue evidence="1">Whole animal</tissue>
    </source>
</reference>
<proteinExistence type="predicted"/>
<gene>
    <name evidence="1" type="ORF">DPMN_055827</name>
</gene>
<reference evidence="1" key="2">
    <citation type="submission" date="2020-11" db="EMBL/GenBank/DDBJ databases">
        <authorList>
            <person name="McCartney M.A."/>
            <person name="Auch B."/>
            <person name="Kono T."/>
            <person name="Mallez S."/>
            <person name="Becker A."/>
            <person name="Gohl D.M."/>
            <person name="Silverstein K.A.T."/>
            <person name="Koren S."/>
            <person name="Bechman K.B."/>
            <person name="Herman A."/>
            <person name="Abrahante J.E."/>
            <person name="Garbe J."/>
        </authorList>
    </citation>
    <scope>NUCLEOTIDE SEQUENCE</scope>
    <source>
        <strain evidence="1">Duluth1</strain>
        <tissue evidence="1">Whole animal</tissue>
    </source>
</reference>
<accession>A0A9D4HSL9</accession>
<evidence type="ECO:0000313" key="2">
    <source>
        <dbReference type="Proteomes" id="UP000828390"/>
    </source>
</evidence>